<dbReference type="Pfam" id="PF20591">
    <property type="entry name" value="DUF6792"/>
    <property type="match status" value="1"/>
</dbReference>
<accession>A0A1G6QHR7</accession>
<proteinExistence type="predicted"/>
<dbReference type="EMBL" id="FMZB01000005">
    <property type="protein sequence ID" value="SDC92032.1"/>
    <property type="molecule type" value="Genomic_DNA"/>
</dbReference>
<dbReference type="InterPro" id="IPR046742">
    <property type="entry name" value="DUF6792"/>
</dbReference>
<evidence type="ECO:0000313" key="3">
    <source>
        <dbReference type="Proteomes" id="UP000198666"/>
    </source>
</evidence>
<organism evidence="2 3">
    <name type="scientific">Terribacillus halophilus</name>
    <dbReference type="NCBI Taxonomy" id="361279"/>
    <lineage>
        <taxon>Bacteria</taxon>
        <taxon>Bacillati</taxon>
        <taxon>Bacillota</taxon>
        <taxon>Bacilli</taxon>
        <taxon>Bacillales</taxon>
        <taxon>Bacillaceae</taxon>
        <taxon>Terribacillus</taxon>
    </lineage>
</organism>
<protein>
    <recommendedName>
        <fullName evidence="1">DUF6792 domain-containing protein</fullName>
    </recommendedName>
</protein>
<reference evidence="3" key="1">
    <citation type="submission" date="2016-10" db="EMBL/GenBank/DDBJ databases">
        <authorList>
            <person name="Varghese N."/>
            <person name="Submissions S."/>
        </authorList>
    </citation>
    <scope>NUCLEOTIDE SEQUENCE [LARGE SCALE GENOMIC DNA]</scope>
    <source>
        <strain evidence="3">DSM 21620</strain>
    </source>
</reference>
<gene>
    <name evidence="2" type="ORF">SAMN05421663_10591</name>
</gene>
<sequence length="612" mass="69507">MSLDQITSSNIWMRLVDAEYENMDEQEFSDRFKTIYLEETGELFEGEIKMYHSSDSEKIKGINSSYDGTAFTVSYSEEKNLYLISQGTQGGSDWLYNVEGPFANEKFDQAEAARTFVIEAKDHFDFNPDEGEVISFNHSLGLHNSSMTGLSEEAFDEVYGVNGLTFSPYEIISFDAKFYNAVRKEFDIKRIEEIDKIPLADLKGFTKDYYSDAQVTISNTVSEDDPLYLISEKFGFVPFDNTTMVDTNPEVSGLKELIDNIPDSKVNDLRNLAAAFSRGNQKGGFNQGLNEALGVNITNLKSYNAVGVGAWYINYPDEVDETMEGLQDNLPVVLENIRLIEENSEEIFNSLYEYGYISKEQKDVMIKELTNLEKELTRLNDAVDFNVDMHNEDGWFDKIRRGIGDTGLAAVAAILYYKIPNILDRIKESGTLESLEGIVESHSITEMLNALAEGNRSYVGKDLVFTSDTGGGDPIKVNMSAALRLYTQGVTSLEVKQTLITELETLVRDEIEFAYKDQRWKVMHEIYNVESSPSSYAYELGQYRFPSYKISSVNVLHEILPLEQADLDEEIADMKHSVDTGFNYIENYRKAIEDLFKEDEEVSTLFDLSRRI</sequence>
<name>A0A1G6QHR7_9BACI</name>
<dbReference type="STRING" id="361279.SAMN05421663_10591"/>
<dbReference type="Proteomes" id="UP000198666">
    <property type="component" value="Unassembled WGS sequence"/>
</dbReference>
<evidence type="ECO:0000259" key="1">
    <source>
        <dbReference type="Pfam" id="PF20591"/>
    </source>
</evidence>
<dbReference type="AlphaFoldDB" id="A0A1G6QHR7"/>
<feature type="domain" description="DUF6792" evidence="1">
    <location>
        <begin position="19"/>
        <end position="228"/>
    </location>
</feature>
<dbReference type="OrthoDB" id="2712710at2"/>
<dbReference type="RefSeq" id="WP_093727182.1">
    <property type="nucleotide sequence ID" value="NZ_FMZB01000005.1"/>
</dbReference>
<keyword evidence="3" id="KW-1185">Reference proteome</keyword>
<evidence type="ECO:0000313" key="2">
    <source>
        <dbReference type="EMBL" id="SDC92032.1"/>
    </source>
</evidence>